<gene>
    <name evidence="4" type="primary">Mo03192</name>
    <name evidence="4" type="ORF">E5Q_03192</name>
</gene>
<comment type="similarity">
    <text evidence="1">Belongs to the phosducin family.</text>
</comment>
<dbReference type="EMBL" id="BABT02000102">
    <property type="protein sequence ID" value="GAA96524.1"/>
    <property type="molecule type" value="Genomic_DNA"/>
</dbReference>
<protein>
    <recommendedName>
        <fullName evidence="3">Phosducin domain-containing protein</fullName>
    </recommendedName>
</protein>
<dbReference type="Proteomes" id="UP000009131">
    <property type="component" value="Unassembled WGS sequence"/>
</dbReference>
<dbReference type="PANTHER" id="PTHR46052:SF1">
    <property type="entry name" value="PHOSDUCIN-LIKE PROTEIN"/>
    <property type="match status" value="1"/>
</dbReference>
<evidence type="ECO:0000313" key="4">
    <source>
        <dbReference type="EMBL" id="GAA96524.1"/>
    </source>
</evidence>
<dbReference type="InterPro" id="IPR051499">
    <property type="entry name" value="Phosducin-like_reg"/>
</dbReference>
<accession>G7E114</accession>
<dbReference type="HOGENOM" id="CLU_1090227_0_0_1"/>
<proteinExistence type="inferred from homology"/>
<dbReference type="RefSeq" id="XP_014567432.1">
    <property type="nucleotide sequence ID" value="XM_014711946.1"/>
</dbReference>
<dbReference type="AlphaFoldDB" id="G7E114"/>
<dbReference type="PANTHER" id="PTHR46052">
    <property type="entry name" value="PHOSDUCIN-LIKE PROTEIN"/>
    <property type="match status" value="1"/>
</dbReference>
<dbReference type="Gene3D" id="3.40.30.10">
    <property type="entry name" value="Glutaredoxin"/>
    <property type="match status" value="1"/>
</dbReference>
<feature type="domain" description="Phosducin" evidence="3">
    <location>
        <begin position="90"/>
        <end position="222"/>
    </location>
</feature>
<dbReference type="InterPro" id="IPR036249">
    <property type="entry name" value="Thioredoxin-like_sf"/>
</dbReference>
<keyword evidence="5" id="KW-1185">Reference proteome</keyword>
<dbReference type="SUPFAM" id="SSF52833">
    <property type="entry name" value="Thioredoxin-like"/>
    <property type="match status" value="1"/>
</dbReference>
<reference evidence="4 5" key="1">
    <citation type="journal article" date="2011" name="J. Gen. Appl. Microbiol.">
        <title>Draft genome sequencing of the enigmatic basidiomycete Mixia osmundae.</title>
        <authorList>
            <person name="Nishida H."/>
            <person name="Nagatsuka Y."/>
            <person name="Sugiyama J."/>
        </authorList>
    </citation>
    <scope>NUCLEOTIDE SEQUENCE [LARGE SCALE GENOMIC DNA]</scope>
    <source>
        <strain evidence="5">CBS 9802 / IAM 14324 / JCM 22182 / KY 12970</strain>
    </source>
</reference>
<comment type="caution">
    <text evidence="4">The sequence shown here is derived from an EMBL/GenBank/DDBJ whole genome shotgun (WGS) entry which is preliminary data.</text>
</comment>
<evidence type="ECO:0000256" key="1">
    <source>
        <dbReference type="ARBA" id="ARBA00009686"/>
    </source>
</evidence>
<dbReference type="STRING" id="764103.G7E114"/>
<reference evidence="4 5" key="2">
    <citation type="journal article" date="2012" name="Open Biol.">
        <title>Characteristics of nucleosomes and linker DNA regions on the genome of the basidiomycete Mixia osmundae revealed by mono- and dinucleosome mapping.</title>
        <authorList>
            <person name="Nishida H."/>
            <person name="Kondo S."/>
            <person name="Matsumoto T."/>
            <person name="Suzuki Y."/>
            <person name="Yoshikawa H."/>
            <person name="Taylor T.D."/>
            <person name="Sugiyama J."/>
        </authorList>
    </citation>
    <scope>NUCLEOTIDE SEQUENCE [LARGE SCALE GENOMIC DNA]</scope>
    <source>
        <strain evidence="5">CBS 9802 / IAM 14324 / JCM 22182 / KY 12970</strain>
    </source>
</reference>
<organism evidence="4 5">
    <name type="scientific">Mixia osmundae (strain CBS 9802 / IAM 14324 / JCM 22182 / KY 12970)</name>
    <dbReference type="NCBI Taxonomy" id="764103"/>
    <lineage>
        <taxon>Eukaryota</taxon>
        <taxon>Fungi</taxon>
        <taxon>Dikarya</taxon>
        <taxon>Basidiomycota</taxon>
        <taxon>Pucciniomycotina</taxon>
        <taxon>Mixiomycetes</taxon>
        <taxon>Mixiales</taxon>
        <taxon>Mixiaceae</taxon>
        <taxon>Mixia</taxon>
    </lineage>
</organism>
<feature type="compositionally biased region" description="Basic and acidic residues" evidence="2">
    <location>
        <begin position="40"/>
        <end position="60"/>
    </location>
</feature>
<name>G7E114_MIXOS</name>
<dbReference type="Pfam" id="PF02114">
    <property type="entry name" value="Phosducin"/>
    <property type="match status" value="1"/>
</dbReference>
<dbReference type="InterPro" id="IPR024253">
    <property type="entry name" value="Phosducin_thioredoxin-like_dom"/>
</dbReference>
<evidence type="ECO:0000259" key="3">
    <source>
        <dbReference type="Pfam" id="PF02114"/>
    </source>
</evidence>
<evidence type="ECO:0000313" key="5">
    <source>
        <dbReference type="Proteomes" id="UP000009131"/>
    </source>
</evidence>
<evidence type="ECO:0000256" key="2">
    <source>
        <dbReference type="SAM" id="MobiDB-lite"/>
    </source>
</evidence>
<dbReference type="OrthoDB" id="70588at2759"/>
<sequence>MATSTDALERQALDLSGPSAPSEPHPEDGKSETDDDDILTIDRDHVEDGRPIVSTGDRKWLQNGATHTGPKGVLVDERTSRQSPTLVSNETLSDEQAIAEYRRQRLGELQNIGATDSQSLLTGTHNSPAQVKEVGLLTFEETVINERPSTSVILCLYEPHLDNCAIFLDLFSKLAQCYPASKYTFTRAIASELDFAQSSGSDVLPTVLVYQAGELTKSIIAIELEWRPKQTTLQVVEDTLIRHGVLDKSLALPDR</sequence>
<dbReference type="eggNOG" id="KOG3171">
    <property type="taxonomic scope" value="Eukaryota"/>
</dbReference>
<feature type="region of interest" description="Disordered" evidence="2">
    <location>
        <begin position="1"/>
        <end position="92"/>
    </location>
</feature>
<dbReference type="InParanoid" id="G7E114"/>
<feature type="compositionally biased region" description="Polar residues" evidence="2">
    <location>
        <begin position="81"/>
        <end position="91"/>
    </location>
</feature>